<dbReference type="EMBL" id="CABFNQ020000492">
    <property type="protein sequence ID" value="CAH0017074.1"/>
    <property type="molecule type" value="Genomic_DNA"/>
</dbReference>
<evidence type="ECO:0000313" key="8">
    <source>
        <dbReference type="EMBL" id="CAH0017074.1"/>
    </source>
</evidence>
<gene>
    <name evidence="8" type="ORF">CRHIZ90672A_00014850</name>
</gene>
<feature type="transmembrane region" description="Helical" evidence="6">
    <location>
        <begin position="207"/>
        <end position="227"/>
    </location>
</feature>
<dbReference type="Gene3D" id="1.20.1720.10">
    <property type="entry name" value="Multidrug resistance protein D"/>
    <property type="match status" value="1"/>
</dbReference>
<dbReference type="Pfam" id="PF07690">
    <property type="entry name" value="MFS_1"/>
    <property type="match status" value="1"/>
</dbReference>
<reference evidence="8" key="1">
    <citation type="submission" date="2021-10" db="EMBL/GenBank/DDBJ databases">
        <authorList>
            <person name="Piombo E."/>
        </authorList>
    </citation>
    <scope>NUCLEOTIDE SEQUENCE</scope>
</reference>
<dbReference type="InterPro" id="IPR020846">
    <property type="entry name" value="MFS_dom"/>
</dbReference>
<sequence>MARVSKELLDTAAPDAGECANPSKEETNNRNPVSSENSSYTVFTLSDLRRLRIILGLGTITSPLTATIYLPLLPLLRHQFSVSAQAINLTLTLYIIFQAISPVIFGPFSDAYGRRPIFLFTLGLYVLGNIGLAANKDNYAVLLVLRAVQSLGASAAYAISFGVVADVCEPSERGRMLGPISMALNLGACVGPVVGGIVAYANNNHTWVFWSLVIVGSVLFLGVGLLLPETAKRLVGNGGDPA</sequence>
<evidence type="ECO:0000256" key="3">
    <source>
        <dbReference type="ARBA" id="ARBA00022989"/>
    </source>
</evidence>
<feature type="transmembrane region" description="Helical" evidence="6">
    <location>
        <begin position="84"/>
        <end position="105"/>
    </location>
</feature>
<protein>
    <recommendedName>
        <fullName evidence="7">Major facilitator superfamily (MFS) profile domain-containing protein</fullName>
    </recommendedName>
</protein>
<feature type="transmembrane region" description="Helical" evidence="6">
    <location>
        <begin position="53"/>
        <end position="72"/>
    </location>
</feature>
<evidence type="ECO:0000256" key="5">
    <source>
        <dbReference type="SAM" id="MobiDB-lite"/>
    </source>
</evidence>
<feature type="transmembrane region" description="Helical" evidence="6">
    <location>
        <begin position="140"/>
        <end position="165"/>
    </location>
</feature>
<keyword evidence="9" id="KW-1185">Reference proteome</keyword>
<keyword evidence="2 6" id="KW-0812">Transmembrane</keyword>
<evidence type="ECO:0000256" key="1">
    <source>
        <dbReference type="ARBA" id="ARBA00004141"/>
    </source>
</evidence>
<dbReference type="PANTHER" id="PTHR23502">
    <property type="entry name" value="MAJOR FACILITATOR SUPERFAMILY"/>
    <property type="match status" value="1"/>
</dbReference>
<feature type="transmembrane region" description="Helical" evidence="6">
    <location>
        <begin position="177"/>
        <end position="201"/>
    </location>
</feature>
<dbReference type="Proteomes" id="UP000696573">
    <property type="component" value="Unassembled WGS sequence"/>
</dbReference>
<evidence type="ECO:0000259" key="7">
    <source>
        <dbReference type="PROSITE" id="PS50850"/>
    </source>
</evidence>
<evidence type="ECO:0000313" key="9">
    <source>
        <dbReference type="Proteomes" id="UP000696573"/>
    </source>
</evidence>
<proteinExistence type="predicted"/>
<dbReference type="GO" id="GO:0005886">
    <property type="term" value="C:plasma membrane"/>
    <property type="evidence" value="ECO:0007669"/>
    <property type="project" value="TreeGrafter"/>
</dbReference>
<keyword evidence="3 6" id="KW-1133">Transmembrane helix</keyword>
<dbReference type="InterPro" id="IPR036259">
    <property type="entry name" value="MFS_trans_sf"/>
</dbReference>
<dbReference type="InterPro" id="IPR011701">
    <property type="entry name" value="MFS"/>
</dbReference>
<dbReference type="SUPFAM" id="SSF103473">
    <property type="entry name" value="MFS general substrate transporter"/>
    <property type="match status" value="1"/>
</dbReference>
<dbReference type="GO" id="GO:0022857">
    <property type="term" value="F:transmembrane transporter activity"/>
    <property type="evidence" value="ECO:0007669"/>
    <property type="project" value="InterPro"/>
</dbReference>
<comment type="subcellular location">
    <subcellularLocation>
        <location evidence="1">Membrane</location>
        <topology evidence="1">Multi-pass membrane protein</topology>
    </subcellularLocation>
</comment>
<dbReference type="AlphaFoldDB" id="A0A9N9V4V2"/>
<feature type="domain" description="Major facilitator superfamily (MFS) profile" evidence="7">
    <location>
        <begin position="51"/>
        <end position="242"/>
    </location>
</feature>
<evidence type="ECO:0000256" key="6">
    <source>
        <dbReference type="SAM" id="Phobius"/>
    </source>
</evidence>
<evidence type="ECO:0000256" key="2">
    <source>
        <dbReference type="ARBA" id="ARBA00022692"/>
    </source>
</evidence>
<name>A0A9N9V4V2_9HYPO</name>
<feature type="transmembrane region" description="Helical" evidence="6">
    <location>
        <begin position="117"/>
        <end position="134"/>
    </location>
</feature>
<organism evidence="8 9">
    <name type="scientific">Clonostachys rhizophaga</name>
    <dbReference type="NCBI Taxonomy" id="160324"/>
    <lineage>
        <taxon>Eukaryota</taxon>
        <taxon>Fungi</taxon>
        <taxon>Dikarya</taxon>
        <taxon>Ascomycota</taxon>
        <taxon>Pezizomycotina</taxon>
        <taxon>Sordariomycetes</taxon>
        <taxon>Hypocreomycetidae</taxon>
        <taxon>Hypocreales</taxon>
        <taxon>Bionectriaceae</taxon>
        <taxon>Clonostachys</taxon>
    </lineage>
</organism>
<accession>A0A9N9V4V2</accession>
<dbReference type="OrthoDB" id="440553at2759"/>
<dbReference type="PRINTS" id="PR01036">
    <property type="entry name" value="TCRTETB"/>
</dbReference>
<feature type="region of interest" description="Disordered" evidence="5">
    <location>
        <begin position="14"/>
        <end position="37"/>
    </location>
</feature>
<keyword evidence="4 6" id="KW-0472">Membrane</keyword>
<comment type="caution">
    <text evidence="8">The sequence shown here is derived from an EMBL/GenBank/DDBJ whole genome shotgun (WGS) entry which is preliminary data.</text>
</comment>
<dbReference type="PANTHER" id="PTHR23502:SF151">
    <property type="entry name" value="MAJOR FACILITATOR SUPERFAMILY (MFS) PROFILE DOMAIN-CONTAINING PROTEIN"/>
    <property type="match status" value="1"/>
</dbReference>
<evidence type="ECO:0000256" key="4">
    <source>
        <dbReference type="ARBA" id="ARBA00023136"/>
    </source>
</evidence>
<dbReference type="PROSITE" id="PS50850">
    <property type="entry name" value="MFS"/>
    <property type="match status" value="1"/>
</dbReference>